<evidence type="ECO:0000256" key="6">
    <source>
        <dbReference type="ARBA" id="ARBA00022989"/>
    </source>
</evidence>
<evidence type="ECO:0000256" key="3">
    <source>
        <dbReference type="ARBA" id="ARBA00022448"/>
    </source>
</evidence>
<dbReference type="EMBL" id="CP065745">
    <property type="protein sequence ID" value="QPR55653.1"/>
    <property type="molecule type" value="Genomic_DNA"/>
</dbReference>
<accession>A0A7T2PH27</accession>
<evidence type="ECO:0000256" key="7">
    <source>
        <dbReference type="ARBA" id="ARBA00023136"/>
    </source>
</evidence>
<dbReference type="NCBIfam" id="TIGR00801">
    <property type="entry name" value="ncs2"/>
    <property type="match status" value="1"/>
</dbReference>
<dbReference type="InterPro" id="IPR006042">
    <property type="entry name" value="Xan_ur_permease"/>
</dbReference>
<dbReference type="NCBIfam" id="NF037981">
    <property type="entry name" value="NCS2_1"/>
    <property type="match status" value="1"/>
</dbReference>
<feature type="transmembrane region" description="Helical" evidence="9">
    <location>
        <begin position="422"/>
        <end position="446"/>
    </location>
</feature>
<feature type="transmembrane region" description="Helical" evidence="9">
    <location>
        <begin position="339"/>
        <end position="360"/>
    </location>
</feature>
<evidence type="ECO:0000256" key="2">
    <source>
        <dbReference type="ARBA" id="ARBA00008821"/>
    </source>
</evidence>
<organism evidence="10 11">
    <name type="scientific">Aeromonas allosaccharophila</name>
    <dbReference type="NCBI Taxonomy" id="656"/>
    <lineage>
        <taxon>Bacteria</taxon>
        <taxon>Pseudomonadati</taxon>
        <taxon>Pseudomonadota</taxon>
        <taxon>Gammaproteobacteria</taxon>
        <taxon>Aeromonadales</taxon>
        <taxon>Aeromonadaceae</taxon>
        <taxon>Aeromonas</taxon>
    </lineage>
</organism>
<evidence type="ECO:0000256" key="9">
    <source>
        <dbReference type="SAM" id="Phobius"/>
    </source>
</evidence>
<proteinExistence type="inferred from homology"/>
<dbReference type="PANTHER" id="PTHR42810">
    <property type="entry name" value="PURINE PERMEASE C1399.01C-RELATED"/>
    <property type="match status" value="1"/>
</dbReference>
<evidence type="ECO:0000256" key="1">
    <source>
        <dbReference type="ARBA" id="ARBA00004651"/>
    </source>
</evidence>
<dbReference type="PANTHER" id="PTHR42810:SF5">
    <property type="entry name" value="XANTHINE PERMEASE XANQ"/>
    <property type="match status" value="1"/>
</dbReference>
<dbReference type="InterPro" id="IPR017588">
    <property type="entry name" value="UacT-like"/>
</dbReference>
<evidence type="ECO:0000256" key="5">
    <source>
        <dbReference type="ARBA" id="ARBA00022692"/>
    </source>
</evidence>
<feature type="transmembrane region" description="Helical" evidence="9">
    <location>
        <begin position="86"/>
        <end position="104"/>
    </location>
</feature>
<comment type="subcellular location">
    <subcellularLocation>
        <location evidence="1">Cell membrane</location>
        <topology evidence="1">Multi-pass membrane protein</topology>
    </subcellularLocation>
</comment>
<dbReference type="AlphaFoldDB" id="A0A7T2PH27"/>
<keyword evidence="6 9" id="KW-1133">Transmembrane helix</keyword>
<evidence type="ECO:0000313" key="10">
    <source>
        <dbReference type="EMBL" id="QPR55653.1"/>
    </source>
</evidence>
<dbReference type="KEGG" id="aall:I6G90_04240"/>
<feature type="transmembrane region" description="Helical" evidence="9">
    <location>
        <begin position="216"/>
        <end position="236"/>
    </location>
</feature>
<keyword evidence="5 9" id="KW-0812">Transmembrane</keyword>
<feature type="transmembrane region" description="Helical" evidence="9">
    <location>
        <begin position="188"/>
        <end position="204"/>
    </location>
</feature>
<keyword evidence="7 9" id="KW-0472">Membrane</keyword>
<evidence type="ECO:0000256" key="8">
    <source>
        <dbReference type="SAM" id="MobiDB-lite"/>
    </source>
</evidence>
<feature type="transmembrane region" description="Helical" evidence="9">
    <location>
        <begin position="21"/>
        <end position="45"/>
    </location>
</feature>
<dbReference type="NCBIfam" id="TIGR03173">
    <property type="entry name" value="pbuX"/>
    <property type="match status" value="1"/>
</dbReference>
<evidence type="ECO:0000256" key="4">
    <source>
        <dbReference type="ARBA" id="ARBA00022475"/>
    </source>
</evidence>
<feature type="transmembrane region" description="Helical" evidence="9">
    <location>
        <begin position="256"/>
        <end position="279"/>
    </location>
</feature>
<dbReference type="InterPro" id="IPR006043">
    <property type="entry name" value="NCS2"/>
</dbReference>
<dbReference type="GO" id="GO:0042907">
    <property type="term" value="F:xanthine transmembrane transporter activity"/>
    <property type="evidence" value="ECO:0007669"/>
    <property type="project" value="TreeGrafter"/>
</dbReference>
<keyword evidence="3" id="KW-0813">Transport</keyword>
<name>A0A7T2PH27_9GAMM</name>
<dbReference type="Pfam" id="PF00860">
    <property type="entry name" value="Xan_ur_permease"/>
    <property type="match status" value="1"/>
</dbReference>
<dbReference type="PROSITE" id="PS01116">
    <property type="entry name" value="XANTH_URACIL_PERMASE"/>
    <property type="match status" value="1"/>
</dbReference>
<dbReference type="RefSeq" id="WP_111808281.1">
    <property type="nucleotide sequence ID" value="NZ_CP065745.1"/>
</dbReference>
<feature type="transmembrane region" description="Helical" evidence="9">
    <location>
        <begin position="116"/>
        <end position="142"/>
    </location>
</feature>
<sequence>MSKTTRKHSDLIYELEDKPPFYQTLMGAVTHLLAIFVPMVTPALIVGGALGLSTETTAYLVSMAMIASGIGTWLQVNRYGPIGSGLLSIQSVNFSFVTVMIALGGAMKKDGIHEELIVSTLLGVSFVGAFLVMGSSFVLPYLKRVITPTVSGVVVLMIGLSLIKVGIIDFGGGFSAMSSGTFGKYENIGLGLLVLCVIVAFNCSRSPLLRMSGIAIGLMVGYAVALMLGMVDFSALENLPLITVPIPFKYGFSFDFHAFLLAGTIYLLSVLEAVGDITATAMVSRREIQGPEFQKRLSGGVLADGLVSVIASALGSLPLTTFAQNNGVIQMTGVASRHVGKFIAVMLVLLGLFPVVGRFFTTIPSPVMGGAMVIMFSMIAIAGGRIIISHGFDRRETLIVATSLGLGLGVSYDPNVFKVLPAGIYMLVENPICAGGITAIIMNLVLPQSRKRKAAIKDAEAVEVIQLSDKPDVIFTARSAGQPSGRKSEPQGSQDDVPGQTVAPQVERI</sequence>
<evidence type="ECO:0000313" key="11">
    <source>
        <dbReference type="Proteomes" id="UP000595101"/>
    </source>
</evidence>
<feature type="transmembrane region" description="Helical" evidence="9">
    <location>
        <begin position="367"/>
        <end position="388"/>
    </location>
</feature>
<feature type="region of interest" description="Disordered" evidence="8">
    <location>
        <begin position="478"/>
        <end position="509"/>
    </location>
</feature>
<protein>
    <submittedName>
        <fullName evidence="10">Purine permease</fullName>
    </submittedName>
</protein>
<dbReference type="Proteomes" id="UP000595101">
    <property type="component" value="Chromosome"/>
</dbReference>
<reference evidence="10 11" key="1">
    <citation type="submission" date="2020-12" db="EMBL/GenBank/DDBJ databases">
        <title>FDA dAtabase for Regulatory Grade micrObial Sequences (FDA-ARGOS): Supporting development and validation of Infectious Disease Dx tests.</title>
        <authorList>
            <person name="Sproer C."/>
            <person name="Gronow S."/>
            <person name="Severitt S."/>
            <person name="Schroder I."/>
            <person name="Tallon L."/>
            <person name="Sadzewicz L."/>
            <person name="Zhao X."/>
            <person name="Boylan J."/>
            <person name="Ott S."/>
            <person name="Bowen H."/>
            <person name="Vavikolanu K."/>
            <person name="Mehta A."/>
            <person name="Aluvathingal J."/>
            <person name="Nadendla S."/>
            <person name="Lowell S."/>
            <person name="Myers T."/>
            <person name="Yan Y."/>
            <person name="Sichtig H."/>
        </authorList>
    </citation>
    <scope>NUCLEOTIDE SEQUENCE [LARGE SCALE GENOMIC DNA]</scope>
    <source>
        <strain evidence="10 11">FDAARGOS_933</strain>
    </source>
</reference>
<feature type="transmembrane region" description="Helical" evidence="9">
    <location>
        <begin position="57"/>
        <end position="74"/>
    </location>
</feature>
<comment type="similarity">
    <text evidence="2">Belongs to the nucleobase:cation symporter-2 (NCS2) (TC 2.A.40) family.</text>
</comment>
<feature type="transmembrane region" description="Helical" evidence="9">
    <location>
        <begin position="300"/>
        <end position="319"/>
    </location>
</feature>
<feature type="transmembrane region" description="Helical" evidence="9">
    <location>
        <begin position="149"/>
        <end position="168"/>
    </location>
</feature>
<dbReference type="GeneID" id="60784788"/>
<gene>
    <name evidence="10" type="ORF">I6G90_04240</name>
</gene>
<dbReference type="GO" id="GO:0005886">
    <property type="term" value="C:plasma membrane"/>
    <property type="evidence" value="ECO:0007669"/>
    <property type="project" value="UniProtKB-SubCell"/>
</dbReference>
<keyword evidence="4" id="KW-1003">Cell membrane</keyword>